<evidence type="ECO:0000313" key="6">
    <source>
        <dbReference type="Proteomes" id="UP000469559"/>
    </source>
</evidence>
<dbReference type="InterPro" id="IPR020846">
    <property type="entry name" value="MFS_dom"/>
</dbReference>
<dbReference type="InterPro" id="IPR036259">
    <property type="entry name" value="MFS_trans_sf"/>
</dbReference>
<dbReference type="AlphaFoldDB" id="A0A8T9BJQ3"/>
<feature type="region of interest" description="Disordered" evidence="2">
    <location>
        <begin position="845"/>
        <end position="881"/>
    </location>
</feature>
<dbReference type="Gene3D" id="1.20.1250.20">
    <property type="entry name" value="MFS general substrate transporter like domains"/>
    <property type="match status" value="1"/>
</dbReference>
<feature type="transmembrane region" description="Helical" evidence="3">
    <location>
        <begin position="286"/>
        <end position="304"/>
    </location>
</feature>
<feature type="transmembrane region" description="Helical" evidence="3">
    <location>
        <begin position="515"/>
        <end position="533"/>
    </location>
</feature>
<dbReference type="OrthoDB" id="10027823at2759"/>
<proteinExistence type="predicted"/>
<keyword evidence="6" id="KW-1185">Reference proteome</keyword>
<feature type="transmembrane region" description="Helical" evidence="3">
    <location>
        <begin position="704"/>
        <end position="730"/>
    </location>
</feature>
<comment type="caution">
    <text evidence="5">The sequence shown here is derived from an EMBL/GenBank/DDBJ whole genome shotgun (WGS) entry which is preliminary data.</text>
</comment>
<feature type="transmembrane region" description="Helical" evidence="3">
    <location>
        <begin position="595"/>
        <end position="613"/>
    </location>
</feature>
<accession>A0A8T9BJQ3</accession>
<feature type="transmembrane region" description="Helical" evidence="3">
    <location>
        <begin position="324"/>
        <end position="343"/>
    </location>
</feature>
<feature type="transmembrane region" description="Helical" evidence="3">
    <location>
        <begin position="157"/>
        <end position="176"/>
    </location>
</feature>
<keyword evidence="3" id="KW-0812">Transmembrane</keyword>
<feature type="transmembrane region" description="Helical" evidence="3">
    <location>
        <begin position="116"/>
        <end position="136"/>
    </location>
</feature>
<comment type="subcellular location">
    <subcellularLocation>
        <location evidence="1">Membrane</location>
        <topology evidence="1">Multi-pass membrane protein</topology>
    </subcellularLocation>
</comment>
<feature type="compositionally biased region" description="Gly residues" evidence="2">
    <location>
        <begin position="851"/>
        <end position="862"/>
    </location>
</feature>
<evidence type="ECO:0000313" key="5">
    <source>
        <dbReference type="EMBL" id="TVY18452.1"/>
    </source>
</evidence>
<dbReference type="PROSITE" id="PS50850">
    <property type="entry name" value="MFS"/>
    <property type="match status" value="1"/>
</dbReference>
<feature type="transmembrane region" description="Helical" evidence="3">
    <location>
        <begin position="408"/>
        <end position="431"/>
    </location>
</feature>
<feature type="transmembrane region" description="Helical" evidence="3">
    <location>
        <begin position="363"/>
        <end position="385"/>
    </location>
</feature>
<dbReference type="EMBL" id="QGMF01000170">
    <property type="protein sequence ID" value="TVY18452.1"/>
    <property type="molecule type" value="Genomic_DNA"/>
</dbReference>
<feature type="transmembrane region" description="Helical" evidence="3">
    <location>
        <begin position="672"/>
        <end position="692"/>
    </location>
</feature>
<evidence type="ECO:0000256" key="3">
    <source>
        <dbReference type="SAM" id="Phobius"/>
    </source>
</evidence>
<dbReference type="Pfam" id="PF07690">
    <property type="entry name" value="MFS_1"/>
    <property type="match status" value="1"/>
</dbReference>
<dbReference type="GO" id="GO:0000329">
    <property type="term" value="C:fungal-type vacuole membrane"/>
    <property type="evidence" value="ECO:0007669"/>
    <property type="project" value="TreeGrafter"/>
</dbReference>
<evidence type="ECO:0000256" key="2">
    <source>
        <dbReference type="SAM" id="MobiDB-lite"/>
    </source>
</evidence>
<feature type="transmembrane region" description="Helical" evidence="3">
    <location>
        <begin position="545"/>
        <end position="566"/>
    </location>
</feature>
<keyword evidence="3" id="KW-1133">Transmembrane helix</keyword>
<feature type="transmembrane region" description="Helical" evidence="3">
    <location>
        <begin position="62"/>
        <end position="81"/>
    </location>
</feature>
<reference evidence="5 6" key="1">
    <citation type="submission" date="2018-05" db="EMBL/GenBank/DDBJ databases">
        <title>Whole genome sequencing for identification of molecular markers to develop diagnostic detection tools for the regulated plant pathogen Lachnellula willkommii.</title>
        <authorList>
            <person name="Giroux E."/>
            <person name="Bilodeau G."/>
        </authorList>
    </citation>
    <scope>NUCLEOTIDE SEQUENCE [LARGE SCALE GENOMIC DNA]</scope>
    <source>
        <strain evidence="5 6">CBS 203.66</strain>
    </source>
</reference>
<gene>
    <name evidence="5" type="primary">YJR124C_0</name>
    <name evidence="5" type="ORF">LARI1_G004408</name>
</gene>
<dbReference type="Pfam" id="PF20684">
    <property type="entry name" value="Fung_rhodopsin"/>
    <property type="match status" value="1"/>
</dbReference>
<dbReference type="InterPro" id="IPR011701">
    <property type="entry name" value="MFS"/>
</dbReference>
<dbReference type="PANTHER" id="PTHR23520">
    <property type="entry name" value="TRANSPORTER, PUTATIVE (AFU_ORTHOLOGUE AFUA_3G04000)-RELATED"/>
    <property type="match status" value="1"/>
</dbReference>
<dbReference type="SUPFAM" id="SSF103473">
    <property type="entry name" value="MFS general substrate transporter"/>
    <property type="match status" value="1"/>
</dbReference>
<feature type="transmembrane region" description="Helical" evidence="3">
    <location>
        <begin position="39"/>
        <end position="56"/>
    </location>
</feature>
<feature type="region of interest" description="Disordered" evidence="2">
    <location>
        <begin position="225"/>
        <end position="269"/>
    </location>
</feature>
<feature type="transmembrane region" description="Helical" evidence="3">
    <location>
        <begin position="196"/>
        <end position="215"/>
    </location>
</feature>
<dbReference type="InterPro" id="IPR049326">
    <property type="entry name" value="Rhodopsin_dom_fungi"/>
</dbReference>
<dbReference type="Proteomes" id="UP000469559">
    <property type="component" value="Unassembled WGS sequence"/>
</dbReference>
<feature type="transmembrane region" description="Helical" evidence="3">
    <location>
        <begin position="93"/>
        <end position="110"/>
    </location>
</feature>
<sequence>MASTIFVKLKWLYREFGLKSLRDTGKDSWIIIFSRCTRMIAYGTNSLIMALFFSALDFSDEYIGLFMTLTLIGDVLLSLLLTLIADRVGRRRILTAGSVLMVLSGATFALSDNFWLLLFAAVVGVISATGSDFGPFRAIEESTLSHLTTPTTRSDVLSWYVTIASIGSAIGTEVSGRIVEFLRARDGWELLDAYHAVFWLYSAMGTVNVILTLFLSDKCEATKVSEKEPVEESEILLDEMGGHDSEDEANEDDRMPASQPSQPETAQKKSMFATISKETRHIMYKLWFLLVVDSLADGMCPYSLTVYYMDGKFDNIRKSTLGDILSSAYILSSVSTIFAGPLARRLGLINTMVFTHLPSSAAVLFFPVAQGIVLTVILFFLRAGFNNMDQAPRAAFIAAVVKPEERTAVMGITSMLRTLAGAAGPSVTGLLAGSDRFWIAFVVAGSLRISYDLGLWALFVNMKLYTHEENGAGKADTIANQRNLADEERNGGNTMNSTLTPLQFSHSLGHDVVDIAITMGCLEVFFIVLYFISRFKMRTVNAVDAYLLIPAFLFSFALVIICFIGVHSAGVGRHWAELSIPYQMRNLKFQTGLQFLYPGAVTFPKLSILSLYLRIFTKKGYRYAAYAICAILVTNLIILWCFDFAMCVPFRYQWNKLIHGHCIDQNALFTWISIPNLVTDVAILALPLPVIYQLKCTRGQKLGVTITVLTASFGIITAIVRFVIFLTAPLAKDLSYYGARVTIWTTVEPGVYLIAACLPSLRPLFKYFSVPVESFRSRCRSTKKGSSKGASADIVLSPRLDSISGHRPGFFIPEDPPSAVTFEGEIDQRGLVSCYRSTTSLDEEVASSHGGDVGSAHGGDGASGQAVDQAVGEHGNGKNIR</sequence>
<evidence type="ECO:0000256" key="1">
    <source>
        <dbReference type="ARBA" id="ARBA00004141"/>
    </source>
</evidence>
<protein>
    <submittedName>
        <fullName evidence="5">Putative membrane protein</fullName>
    </submittedName>
</protein>
<name>A0A8T9BJQ3_9HELO</name>
<dbReference type="GO" id="GO:0022857">
    <property type="term" value="F:transmembrane transporter activity"/>
    <property type="evidence" value="ECO:0007669"/>
    <property type="project" value="InterPro"/>
</dbReference>
<evidence type="ECO:0000259" key="4">
    <source>
        <dbReference type="PROSITE" id="PS50850"/>
    </source>
</evidence>
<feature type="transmembrane region" description="Helical" evidence="3">
    <location>
        <begin position="438"/>
        <end position="459"/>
    </location>
</feature>
<keyword evidence="3" id="KW-0472">Membrane</keyword>
<dbReference type="PANTHER" id="PTHR23520:SF5">
    <property type="entry name" value="TRANSPORTER, PUTATIVE (AFU_ORTHOLOGUE AFUA_3G04000)-RELATED"/>
    <property type="match status" value="1"/>
</dbReference>
<organism evidence="5 6">
    <name type="scientific">Lachnellula arida</name>
    <dbReference type="NCBI Taxonomy" id="1316785"/>
    <lineage>
        <taxon>Eukaryota</taxon>
        <taxon>Fungi</taxon>
        <taxon>Dikarya</taxon>
        <taxon>Ascomycota</taxon>
        <taxon>Pezizomycotina</taxon>
        <taxon>Leotiomycetes</taxon>
        <taxon>Helotiales</taxon>
        <taxon>Lachnaceae</taxon>
        <taxon>Lachnellula</taxon>
    </lineage>
</organism>
<feature type="transmembrane region" description="Helical" evidence="3">
    <location>
        <begin position="625"/>
        <end position="652"/>
    </location>
</feature>
<feature type="domain" description="Major facilitator superfamily (MFS) profile" evidence="4">
    <location>
        <begin position="1"/>
        <end position="463"/>
    </location>
</feature>